<evidence type="ECO:0000313" key="4">
    <source>
        <dbReference type="Proteomes" id="UP000663828"/>
    </source>
</evidence>
<dbReference type="EMBL" id="CAJNOR010004694">
    <property type="protein sequence ID" value="CAF1521637.1"/>
    <property type="molecule type" value="Genomic_DNA"/>
</dbReference>
<dbReference type="GO" id="GO:0004252">
    <property type="term" value="F:serine-type endopeptidase activity"/>
    <property type="evidence" value="ECO:0007669"/>
    <property type="project" value="TreeGrafter"/>
</dbReference>
<evidence type="ECO:0000313" key="3">
    <source>
        <dbReference type="EMBL" id="CAF1521637.1"/>
    </source>
</evidence>
<gene>
    <name evidence="3" type="ORF">XAT740_LOCUS40841</name>
</gene>
<dbReference type="Proteomes" id="UP000663828">
    <property type="component" value="Unassembled WGS sequence"/>
</dbReference>
<keyword evidence="1" id="KW-0378">Hydrolase</keyword>
<organism evidence="3 4">
    <name type="scientific">Adineta ricciae</name>
    <name type="common">Rotifer</name>
    <dbReference type="NCBI Taxonomy" id="249248"/>
    <lineage>
        <taxon>Eukaryota</taxon>
        <taxon>Metazoa</taxon>
        <taxon>Spiralia</taxon>
        <taxon>Gnathifera</taxon>
        <taxon>Rotifera</taxon>
        <taxon>Eurotatoria</taxon>
        <taxon>Bdelloidea</taxon>
        <taxon>Adinetida</taxon>
        <taxon>Adinetidae</taxon>
        <taxon>Adineta</taxon>
    </lineage>
</organism>
<dbReference type="InterPro" id="IPR029058">
    <property type="entry name" value="AB_hydrolase_fold"/>
</dbReference>
<dbReference type="PANTHER" id="PTHR42776:SF27">
    <property type="entry name" value="DIPEPTIDYL PEPTIDASE FAMILY MEMBER 6"/>
    <property type="match status" value="1"/>
</dbReference>
<sequence>MDLPVLFHHLFGGYPWDESHIYQTQSPIFQLDRIRTPTLIVTGEKDIRVDPAQSYMLERSLYYLGVPVSLIVFPGEGHDLTINPWHGKIKVREELKWLQKYGYRTAKFY</sequence>
<evidence type="ECO:0000259" key="2">
    <source>
        <dbReference type="Pfam" id="PF00326"/>
    </source>
</evidence>
<dbReference type="InterPro" id="IPR001375">
    <property type="entry name" value="Peptidase_S9_cat"/>
</dbReference>
<proteinExistence type="predicted"/>
<accession>A0A815UJI6</accession>
<feature type="domain" description="Peptidase S9 prolyl oligopeptidase catalytic" evidence="2">
    <location>
        <begin position="10"/>
        <end position="101"/>
    </location>
</feature>
<dbReference type="Gene3D" id="3.40.50.1820">
    <property type="entry name" value="alpha/beta hydrolase"/>
    <property type="match status" value="1"/>
</dbReference>
<evidence type="ECO:0000256" key="1">
    <source>
        <dbReference type="ARBA" id="ARBA00022801"/>
    </source>
</evidence>
<dbReference type="AlphaFoldDB" id="A0A815UJI6"/>
<dbReference type="GO" id="GO:0006508">
    <property type="term" value="P:proteolysis"/>
    <property type="evidence" value="ECO:0007669"/>
    <property type="project" value="InterPro"/>
</dbReference>
<dbReference type="PANTHER" id="PTHR42776">
    <property type="entry name" value="SERINE PEPTIDASE S9 FAMILY MEMBER"/>
    <property type="match status" value="1"/>
</dbReference>
<keyword evidence="4" id="KW-1185">Reference proteome</keyword>
<comment type="caution">
    <text evidence="3">The sequence shown here is derived from an EMBL/GenBank/DDBJ whole genome shotgun (WGS) entry which is preliminary data.</text>
</comment>
<dbReference type="Pfam" id="PF00326">
    <property type="entry name" value="Peptidase_S9"/>
    <property type="match status" value="1"/>
</dbReference>
<dbReference type="SUPFAM" id="SSF53474">
    <property type="entry name" value="alpha/beta-Hydrolases"/>
    <property type="match status" value="1"/>
</dbReference>
<name>A0A815UJI6_ADIRI</name>
<reference evidence="3" key="1">
    <citation type="submission" date="2021-02" db="EMBL/GenBank/DDBJ databases">
        <authorList>
            <person name="Nowell W R."/>
        </authorList>
    </citation>
    <scope>NUCLEOTIDE SEQUENCE</scope>
</reference>
<protein>
    <recommendedName>
        <fullName evidence="2">Peptidase S9 prolyl oligopeptidase catalytic domain-containing protein</fullName>
    </recommendedName>
</protein>